<evidence type="ECO:0000313" key="1">
    <source>
        <dbReference type="EMBL" id="OAM75464.1"/>
    </source>
</evidence>
<keyword evidence="2" id="KW-1185">Reference proteome</keyword>
<organism evidence="1 2">
    <name type="scientific">Devosia elaeis</name>
    <dbReference type="NCBI Taxonomy" id="1770058"/>
    <lineage>
        <taxon>Bacteria</taxon>
        <taxon>Pseudomonadati</taxon>
        <taxon>Pseudomonadota</taxon>
        <taxon>Alphaproteobacteria</taxon>
        <taxon>Hyphomicrobiales</taxon>
        <taxon>Devosiaceae</taxon>
        <taxon>Devosia</taxon>
    </lineage>
</organism>
<reference evidence="1 2" key="1">
    <citation type="submission" date="2016-03" db="EMBL/GenBank/DDBJ databases">
        <title>Genome sequencing of Devosia sp. S37.</title>
        <authorList>
            <person name="Mohd Nor M."/>
        </authorList>
    </citation>
    <scope>NUCLEOTIDE SEQUENCE [LARGE SCALE GENOMIC DNA]</scope>
    <source>
        <strain evidence="1 2">S37</strain>
    </source>
</reference>
<evidence type="ECO:0000313" key="2">
    <source>
        <dbReference type="Proteomes" id="UP000078389"/>
    </source>
</evidence>
<accession>A0A178HTV2</accession>
<gene>
    <name evidence="1" type="ORF">A3840_14680</name>
</gene>
<dbReference type="Proteomes" id="UP000078389">
    <property type="component" value="Unassembled WGS sequence"/>
</dbReference>
<dbReference type="RefSeq" id="WP_067458359.1">
    <property type="nucleotide sequence ID" value="NZ_LVVY01000110.1"/>
</dbReference>
<proteinExistence type="predicted"/>
<sequence length="150" mass="17048">MQIEIVKIIDPDAPFHIGMRDTNFLASIAMASIALTTPGKTPKAKDEDLKVVTDILIRAVDLGIEEQDEEFQAAFHAEFMQRWEMYLLPVAYLLGDHEKYLQLEKPVAKMLAESMEFEPSLVWLLNAEAELNVAIRTSASKVWPLFQLRS</sequence>
<protein>
    <submittedName>
        <fullName evidence="1">Uncharacterized protein</fullName>
    </submittedName>
</protein>
<comment type="caution">
    <text evidence="1">The sequence shown here is derived from an EMBL/GenBank/DDBJ whole genome shotgun (WGS) entry which is preliminary data.</text>
</comment>
<dbReference type="EMBL" id="LVVY01000110">
    <property type="protein sequence ID" value="OAM75464.1"/>
    <property type="molecule type" value="Genomic_DNA"/>
</dbReference>
<dbReference type="AlphaFoldDB" id="A0A178HTV2"/>
<name>A0A178HTV2_9HYPH</name>